<comment type="caution">
    <text evidence="3">The sequence shown here is derived from an EMBL/GenBank/DDBJ whole genome shotgun (WGS) entry which is preliminary data.</text>
</comment>
<feature type="chain" id="PRO_5046855450" evidence="2">
    <location>
        <begin position="23"/>
        <end position="86"/>
    </location>
</feature>
<evidence type="ECO:0000256" key="2">
    <source>
        <dbReference type="SAM" id="SignalP"/>
    </source>
</evidence>
<evidence type="ECO:0000313" key="3">
    <source>
        <dbReference type="EMBL" id="MBC9979359.1"/>
    </source>
</evidence>
<reference evidence="3 4" key="1">
    <citation type="journal article" date="2020" name="Arch. Microbiol.">
        <title>Bradyrhizobium campsiandrae sp. nov., a nitrogen-fixing bacterial strain isolated from a native leguminous tree from the Amazon adapted to flooded conditions.</title>
        <authorList>
            <person name="Cabral Michel D."/>
            <person name="Martins da Costa E."/>
            <person name="Azarias Guimaraes A."/>
            <person name="Soares de Carvalho T."/>
            <person name="Santos de Castro Caputo P."/>
            <person name="Willems A."/>
            <person name="de Souza Moreira F.M."/>
        </authorList>
    </citation>
    <scope>NUCLEOTIDE SEQUENCE [LARGE SCALE GENOMIC DNA]</scope>
    <source>
        <strain evidence="4">INPA 384B</strain>
    </source>
</reference>
<gene>
    <name evidence="3" type="ORF">HA482_14240</name>
</gene>
<keyword evidence="4" id="KW-1185">Reference proteome</keyword>
<feature type="signal peptide" evidence="2">
    <location>
        <begin position="1"/>
        <end position="22"/>
    </location>
</feature>
<dbReference type="Proteomes" id="UP000639516">
    <property type="component" value="Unassembled WGS sequence"/>
</dbReference>
<feature type="compositionally biased region" description="Basic and acidic residues" evidence="1">
    <location>
        <begin position="75"/>
        <end position="86"/>
    </location>
</feature>
<evidence type="ECO:0000256" key="1">
    <source>
        <dbReference type="SAM" id="MobiDB-lite"/>
    </source>
</evidence>
<keyword evidence="2" id="KW-0732">Signal</keyword>
<feature type="region of interest" description="Disordered" evidence="1">
    <location>
        <begin position="23"/>
        <end position="86"/>
    </location>
</feature>
<protein>
    <submittedName>
        <fullName evidence="3">Uncharacterized protein</fullName>
    </submittedName>
</protein>
<name>A0ABR7U5P6_9BRAD</name>
<sequence>MNHRKLIAAAAIMSFIALPAMAQTSTTSSDEKNGHHYSGGPKTEVPHHMGKKESDGGMTSGSGGSHHYGGGPKTEVPHHMGPKKDQ</sequence>
<proteinExistence type="predicted"/>
<dbReference type="RefSeq" id="WP_188105089.1">
    <property type="nucleotide sequence ID" value="NZ_JAANIH010000045.1"/>
</dbReference>
<accession>A0ABR7U5P6</accession>
<feature type="compositionally biased region" description="Basic and acidic residues" evidence="1">
    <location>
        <begin position="44"/>
        <end position="55"/>
    </location>
</feature>
<dbReference type="EMBL" id="JAATTO010000018">
    <property type="protein sequence ID" value="MBC9979359.1"/>
    <property type="molecule type" value="Genomic_DNA"/>
</dbReference>
<evidence type="ECO:0000313" key="4">
    <source>
        <dbReference type="Proteomes" id="UP000639516"/>
    </source>
</evidence>
<feature type="compositionally biased region" description="Gly residues" evidence="1">
    <location>
        <begin position="58"/>
        <end position="72"/>
    </location>
</feature>
<organism evidence="3 4">
    <name type="scientific">Bradyrhizobium campsiandrae</name>
    <dbReference type="NCBI Taxonomy" id="1729892"/>
    <lineage>
        <taxon>Bacteria</taxon>
        <taxon>Pseudomonadati</taxon>
        <taxon>Pseudomonadota</taxon>
        <taxon>Alphaproteobacteria</taxon>
        <taxon>Hyphomicrobiales</taxon>
        <taxon>Nitrobacteraceae</taxon>
        <taxon>Bradyrhizobium</taxon>
    </lineage>
</organism>